<sequence>MGTLNMLGLAKRIGAKFLLTSTSEVYGDPLEHPQKETYWGHVNPIGVRSCYDEGKRTAETLTMDYHRGAGVEVRIARIFNTYGPRMCLDDGRVVSNFVAQAIRKQPLTVYGDGKQTRSFQYVSDLVDGLVALMEGEHVGPFNLGNPGEFTMLELAEVVKETIDSSATIEFKPNTADDPHKRKPDISKAKELLNWEPKKSLREGLPLMVADFRNRILNDDEGNADEGSQLYRNALQVLTDSKRMPLDDNVMEKMIDLPELLHLVGRYPAINKPAGVVHWLKHSKDAQNVDWVVILDADMIMRGPIIPWEIGAEKGALFFAYYGGEALRIFVFGEALHIPAHSHRDHQKNSYQPWNADEGSQLYRNALQVLTDSKRMPLDDNVMEKMIDLPELLHLVGRGDGRVLPIWKSVCFVDILFLRGSSDLVIAKQAIFLYYLFDRHWTRPEEEWRHIIDDFAATFNITRHSLLES</sequence>
<organism evidence="1 2">
    <name type="scientific">Camellia lanceoleosa</name>
    <dbReference type="NCBI Taxonomy" id="1840588"/>
    <lineage>
        <taxon>Eukaryota</taxon>
        <taxon>Viridiplantae</taxon>
        <taxon>Streptophyta</taxon>
        <taxon>Embryophyta</taxon>
        <taxon>Tracheophyta</taxon>
        <taxon>Spermatophyta</taxon>
        <taxon>Magnoliopsida</taxon>
        <taxon>eudicotyledons</taxon>
        <taxon>Gunneridae</taxon>
        <taxon>Pentapetalae</taxon>
        <taxon>asterids</taxon>
        <taxon>Ericales</taxon>
        <taxon>Theaceae</taxon>
        <taxon>Camellia</taxon>
    </lineage>
</organism>
<evidence type="ECO:0000313" key="1">
    <source>
        <dbReference type="EMBL" id="KAI7996795.1"/>
    </source>
</evidence>
<protein>
    <submittedName>
        <fullName evidence="1">UDP-glucuronic acid decarboxylase 1</fullName>
    </submittedName>
</protein>
<proteinExistence type="predicted"/>
<reference evidence="1 2" key="1">
    <citation type="journal article" date="2022" name="Plant J.">
        <title>Chromosome-level genome of Camellia lanceoleosa provides a valuable resource for understanding genome evolution and self-incompatibility.</title>
        <authorList>
            <person name="Gong W."/>
            <person name="Xiao S."/>
            <person name="Wang L."/>
            <person name="Liao Z."/>
            <person name="Chang Y."/>
            <person name="Mo W."/>
            <person name="Hu G."/>
            <person name="Li W."/>
            <person name="Zhao G."/>
            <person name="Zhu H."/>
            <person name="Hu X."/>
            <person name="Ji K."/>
            <person name="Xiang X."/>
            <person name="Song Q."/>
            <person name="Yuan D."/>
            <person name="Jin S."/>
            <person name="Zhang L."/>
        </authorList>
    </citation>
    <scope>NUCLEOTIDE SEQUENCE [LARGE SCALE GENOMIC DNA]</scope>
    <source>
        <strain evidence="1">SQ_2022a</strain>
    </source>
</reference>
<dbReference type="EMBL" id="CM045767">
    <property type="protein sequence ID" value="KAI7996795.1"/>
    <property type="molecule type" value="Genomic_DNA"/>
</dbReference>
<comment type="caution">
    <text evidence="1">The sequence shown here is derived from an EMBL/GenBank/DDBJ whole genome shotgun (WGS) entry which is preliminary data.</text>
</comment>
<evidence type="ECO:0000313" key="2">
    <source>
        <dbReference type="Proteomes" id="UP001060215"/>
    </source>
</evidence>
<name>A0ACC0G705_9ERIC</name>
<gene>
    <name evidence="1" type="ORF">LOK49_LG10G01878</name>
</gene>
<keyword evidence="2" id="KW-1185">Reference proteome</keyword>
<accession>A0ACC0G705</accession>
<dbReference type="Proteomes" id="UP001060215">
    <property type="component" value="Chromosome 10"/>
</dbReference>